<evidence type="ECO:0000313" key="3">
    <source>
        <dbReference type="EMBL" id="KAJ4391118.1"/>
    </source>
</evidence>
<keyword evidence="2" id="KW-0472">Membrane</keyword>
<accession>A0A9W8YTD9</accession>
<dbReference type="Proteomes" id="UP001140453">
    <property type="component" value="Unassembled WGS sequence"/>
</dbReference>
<dbReference type="AlphaFoldDB" id="A0A9W8YTD9"/>
<keyword evidence="4" id="KW-1185">Reference proteome</keyword>
<keyword evidence="2" id="KW-1133">Transmembrane helix</keyword>
<keyword evidence="2" id="KW-0812">Transmembrane</keyword>
<dbReference type="EMBL" id="JAPEVB010000003">
    <property type="protein sequence ID" value="KAJ4391118.1"/>
    <property type="molecule type" value="Genomic_DNA"/>
</dbReference>
<gene>
    <name evidence="3" type="ORF">N0V93_004733</name>
</gene>
<proteinExistence type="predicted"/>
<comment type="caution">
    <text evidence="3">The sequence shown here is derived from an EMBL/GenBank/DDBJ whole genome shotgun (WGS) entry which is preliminary data.</text>
</comment>
<reference evidence="3" key="1">
    <citation type="submission" date="2022-10" db="EMBL/GenBank/DDBJ databases">
        <title>Tapping the CABI collections for fungal endophytes: first genome assemblies for Collariella, Neodidymelliopsis, Ascochyta clinopodiicola, Didymella pomorum, Didymosphaeria variabile, Neocosmospora piperis and Neocucurbitaria cava.</title>
        <authorList>
            <person name="Hill R."/>
        </authorList>
    </citation>
    <scope>NUCLEOTIDE SEQUENCE</scope>
    <source>
        <strain evidence="3">IMI 355082</strain>
    </source>
</reference>
<evidence type="ECO:0000256" key="1">
    <source>
        <dbReference type="SAM" id="MobiDB-lite"/>
    </source>
</evidence>
<evidence type="ECO:0000313" key="4">
    <source>
        <dbReference type="Proteomes" id="UP001140453"/>
    </source>
</evidence>
<evidence type="ECO:0000256" key="2">
    <source>
        <dbReference type="SAM" id="Phobius"/>
    </source>
</evidence>
<feature type="transmembrane region" description="Helical" evidence="2">
    <location>
        <begin position="211"/>
        <end position="234"/>
    </location>
</feature>
<feature type="region of interest" description="Disordered" evidence="1">
    <location>
        <begin position="183"/>
        <end position="205"/>
    </location>
</feature>
<dbReference type="OrthoDB" id="5429716at2759"/>
<protein>
    <submittedName>
        <fullName evidence="3">Uncharacterized protein</fullName>
    </submittedName>
</protein>
<sequence>MSATRTILGPLLTTFTPPSTCTEVMLDLTADSSEGWLAQSCSSDVMNDDASCWPSATSGVTTSTNLWGFGIYSPGTVCPTGYVTACSATSGVEGGFDFQFPLESRSGIVSGITSTVVQTCTSSATGGSFIAATCDGDGSFVSTHTVSTDLWIHAPLMQLAWQASDISATAISTSILTSTITRGSTSSSTAVPTSSTSSSASQSSSGLSRGALAGIGVAAAVLVLSVVFSAICLFRKRRRTRQNARVAEMVSDSQAGGFLGGGSSYDTSHGHLYELGDPKFAGSHSRPYELGDPNTMAHELSDQAVMEQQWE</sequence>
<name>A0A9W8YTD9_9PEZI</name>
<organism evidence="3 4">
    <name type="scientific">Gnomoniopsis smithogilvyi</name>
    <dbReference type="NCBI Taxonomy" id="1191159"/>
    <lineage>
        <taxon>Eukaryota</taxon>
        <taxon>Fungi</taxon>
        <taxon>Dikarya</taxon>
        <taxon>Ascomycota</taxon>
        <taxon>Pezizomycotina</taxon>
        <taxon>Sordariomycetes</taxon>
        <taxon>Sordariomycetidae</taxon>
        <taxon>Diaporthales</taxon>
        <taxon>Gnomoniaceae</taxon>
        <taxon>Gnomoniopsis</taxon>
    </lineage>
</organism>